<dbReference type="STRING" id="272557.APE_1813.1"/>
<keyword evidence="1" id="KW-1133">Transmembrane helix</keyword>
<feature type="transmembrane region" description="Helical" evidence="1">
    <location>
        <begin position="133"/>
        <end position="155"/>
    </location>
</feature>
<protein>
    <recommendedName>
        <fullName evidence="4">Membrane-bound metal-dependent hydrolase</fullName>
    </recommendedName>
</protein>
<keyword evidence="1" id="KW-0472">Membrane</keyword>
<keyword evidence="1" id="KW-0812">Transmembrane</keyword>
<evidence type="ECO:0000256" key="1">
    <source>
        <dbReference type="SAM" id="Phobius"/>
    </source>
</evidence>
<feature type="transmembrane region" description="Helical" evidence="1">
    <location>
        <begin position="94"/>
        <end position="112"/>
    </location>
</feature>
<sequence length="156" mass="15994">MKTETHIVFGLGVAILAAAAAAEIGLGRSCLVPLVLASAGIHVAIDRLSHETVQAFSLRTRILHSVETLTPLSAAAGLVAGYVAGGSLECELGGAAVFLASGLSHLFLDALNPTGVWLLGRRISIPMGRWDDPVLNGVFSIAGFSLALIGVLIVLS</sequence>
<reference evidence="2 3" key="1">
    <citation type="journal article" date="1999" name="DNA Res.">
        <title>Complete genome sequence of an aerobic hyper-thermophilic crenarchaeon, Aeropyrum pernix K1.</title>
        <authorList>
            <person name="Kawarabayasi Y."/>
            <person name="Hino Y."/>
            <person name="Horikawa H."/>
            <person name="Yamazaki S."/>
            <person name="Haikawa Y."/>
            <person name="Jin-no K."/>
            <person name="Takahashi M."/>
            <person name="Sekine M."/>
            <person name="Baba S."/>
            <person name="Ankai A."/>
            <person name="Kosugi H."/>
            <person name="Hosoyama A."/>
            <person name="Fukui S."/>
            <person name="Nagai Y."/>
            <person name="Nishijima K."/>
            <person name="Nakazawa H."/>
            <person name="Takamiya M."/>
            <person name="Masuda S."/>
            <person name="Funahashi T."/>
            <person name="Tanaka T."/>
            <person name="Kudoh Y."/>
            <person name="Yamazaki J."/>
            <person name="Kushida N."/>
            <person name="Oguchi A."/>
            <person name="Aoki K."/>
            <person name="Kubota K."/>
            <person name="Nakamura Y."/>
            <person name="Nomura N."/>
            <person name="Sako Y."/>
            <person name="Kikuchi H."/>
        </authorList>
    </citation>
    <scope>NUCLEOTIDE SEQUENCE [LARGE SCALE GENOMIC DNA]</scope>
    <source>
        <strain evidence="3">ATCC 700893 / DSM 11879 / JCM 9820 / NBRC 100138 / K1</strain>
    </source>
</reference>
<dbReference type="eggNOG" id="arCOG05320">
    <property type="taxonomic scope" value="Archaea"/>
</dbReference>
<dbReference type="RefSeq" id="WP_010866609.1">
    <property type="nucleotide sequence ID" value="NC_000854.2"/>
</dbReference>
<dbReference type="Proteomes" id="UP000002518">
    <property type="component" value="Chromosome"/>
</dbReference>
<dbReference type="EnsemblBacteria" id="BAA80816">
    <property type="protein sequence ID" value="BAA80816"/>
    <property type="gene ID" value="APE_1813.1"/>
</dbReference>
<dbReference type="GeneID" id="1446257"/>
<evidence type="ECO:0008006" key="4">
    <source>
        <dbReference type="Google" id="ProtNLM"/>
    </source>
</evidence>
<gene>
    <name evidence="2" type="ordered locus">APE_1813.1</name>
</gene>
<dbReference type="PIR" id="C72566">
    <property type="entry name" value="C72566"/>
</dbReference>
<name>Q9YAY2_AERPE</name>
<dbReference type="EMBL" id="BA000002">
    <property type="protein sequence ID" value="BAA80816.2"/>
    <property type="molecule type" value="Genomic_DNA"/>
</dbReference>
<dbReference type="AlphaFoldDB" id="Q9YAY2"/>
<accession>Q9YAY2</accession>
<evidence type="ECO:0000313" key="2">
    <source>
        <dbReference type="EMBL" id="BAA80816.2"/>
    </source>
</evidence>
<dbReference type="KEGG" id="ape:APE_1813.1"/>
<proteinExistence type="predicted"/>
<organism evidence="2 3">
    <name type="scientific">Aeropyrum pernix (strain ATCC 700893 / DSM 11879 / JCM 9820 / NBRC 100138 / K1)</name>
    <dbReference type="NCBI Taxonomy" id="272557"/>
    <lineage>
        <taxon>Archaea</taxon>
        <taxon>Thermoproteota</taxon>
        <taxon>Thermoprotei</taxon>
        <taxon>Desulfurococcales</taxon>
        <taxon>Desulfurococcaceae</taxon>
        <taxon>Aeropyrum</taxon>
    </lineage>
</organism>
<keyword evidence="3" id="KW-1185">Reference proteome</keyword>
<evidence type="ECO:0000313" key="3">
    <source>
        <dbReference type="Proteomes" id="UP000002518"/>
    </source>
</evidence>